<dbReference type="AlphaFoldDB" id="A0AA37NB46"/>
<proteinExistence type="predicted"/>
<evidence type="ECO:0000313" key="2">
    <source>
        <dbReference type="EMBL" id="GKG99678.1"/>
    </source>
</evidence>
<accession>A0AA37NB46</accession>
<evidence type="ECO:0000256" key="1">
    <source>
        <dbReference type="SAM" id="MobiDB-lite"/>
    </source>
</evidence>
<feature type="compositionally biased region" description="Basic and acidic residues" evidence="1">
    <location>
        <begin position="38"/>
        <end position="52"/>
    </location>
</feature>
<evidence type="ECO:0000313" key="3">
    <source>
        <dbReference type="Proteomes" id="UP001055091"/>
    </source>
</evidence>
<name>A0AA37NB46_9FIRM</name>
<dbReference type="Proteomes" id="UP001055091">
    <property type="component" value="Unassembled WGS sequence"/>
</dbReference>
<protein>
    <submittedName>
        <fullName evidence="2">Uncharacterized protein</fullName>
    </submittedName>
</protein>
<comment type="caution">
    <text evidence="2">The sequence shown here is derived from an EMBL/GenBank/DDBJ whole genome shotgun (WGS) entry which is preliminary data.</text>
</comment>
<sequence length="58" mass="6392">MEGPLQCSFNREDGTDQHRALKEAQNEPNRANGVITAVEKRKLDKGGGEERNPASFPP</sequence>
<reference evidence="2" key="1">
    <citation type="submission" date="2022-01" db="EMBL/GenBank/DDBJ databases">
        <title>Novel bile acid biosynthetic pathways are enriched in the microbiome of centenarians.</title>
        <authorList>
            <person name="Sato Y."/>
            <person name="Atarashi K."/>
            <person name="Plichta R.D."/>
            <person name="Arai Y."/>
            <person name="Sasajima S."/>
            <person name="Kearney M.S."/>
            <person name="Suda W."/>
            <person name="Takeshita K."/>
            <person name="Sasaki T."/>
            <person name="Okamoto S."/>
            <person name="Skelly N.A."/>
            <person name="Okamura Y."/>
            <person name="Vlamakis H."/>
            <person name="Li Y."/>
            <person name="Tanoue T."/>
            <person name="Takei H."/>
            <person name="Nittono H."/>
            <person name="Narushima S."/>
            <person name="Irie J."/>
            <person name="Itoh H."/>
            <person name="Moriya K."/>
            <person name="Sugiura Y."/>
            <person name="Suematsu M."/>
            <person name="Moritoki N."/>
            <person name="Shibata S."/>
            <person name="Littman R.D."/>
            <person name="Fischbach A.M."/>
            <person name="Uwamino Y."/>
            <person name="Inoue T."/>
            <person name="Honda A."/>
            <person name="Hattori M."/>
            <person name="Murai T."/>
            <person name="Xavier J.R."/>
            <person name="Hirose N."/>
            <person name="Honda K."/>
        </authorList>
    </citation>
    <scope>NUCLEOTIDE SEQUENCE</scope>
    <source>
        <strain evidence="2">CE91-St55</strain>
    </source>
</reference>
<feature type="compositionally biased region" description="Basic and acidic residues" evidence="1">
    <location>
        <begin position="10"/>
        <end position="25"/>
    </location>
</feature>
<feature type="region of interest" description="Disordered" evidence="1">
    <location>
        <begin position="1"/>
        <end position="58"/>
    </location>
</feature>
<gene>
    <name evidence="2" type="ORF">CE91St55_16600</name>
</gene>
<organism evidence="2 3">
    <name type="scientific">Hungatella hathewayi</name>
    <dbReference type="NCBI Taxonomy" id="154046"/>
    <lineage>
        <taxon>Bacteria</taxon>
        <taxon>Bacillati</taxon>
        <taxon>Bacillota</taxon>
        <taxon>Clostridia</taxon>
        <taxon>Lachnospirales</taxon>
        <taxon>Lachnospiraceae</taxon>
        <taxon>Hungatella</taxon>
    </lineage>
</organism>
<dbReference type="EMBL" id="BQNJ01000001">
    <property type="protein sequence ID" value="GKG99678.1"/>
    <property type="molecule type" value="Genomic_DNA"/>
</dbReference>